<organism evidence="10 11">
    <name type="scientific">Limobrevibacterium gyesilva</name>
    <dbReference type="NCBI Taxonomy" id="2991712"/>
    <lineage>
        <taxon>Bacteria</taxon>
        <taxon>Pseudomonadati</taxon>
        <taxon>Pseudomonadota</taxon>
        <taxon>Alphaproteobacteria</taxon>
        <taxon>Acetobacterales</taxon>
        <taxon>Acetobacteraceae</taxon>
        <taxon>Limobrevibacterium</taxon>
    </lineage>
</organism>
<dbReference type="SUPFAM" id="SSF161098">
    <property type="entry name" value="MetI-like"/>
    <property type="match status" value="1"/>
</dbReference>
<feature type="domain" description="ABC transmembrane type-1" evidence="9">
    <location>
        <begin position="14"/>
        <end position="199"/>
    </location>
</feature>
<dbReference type="Pfam" id="PF00528">
    <property type="entry name" value="BPD_transp_1"/>
    <property type="match status" value="1"/>
</dbReference>
<dbReference type="InterPro" id="IPR043429">
    <property type="entry name" value="ArtM/GltK/GlnP/TcyL/YhdX-like"/>
</dbReference>
<dbReference type="InterPro" id="IPR000515">
    <property type="entry name" value="MetI-like"/>
</dbReference>
<dbReference type="PROSITE" id="PS50928">
    <property type="entry name" value="ABC_TM1"/>
    <property type="match status" value="1"/>
</dbReference>
<protein>
    <submittedName>
        <fullName evidence="10">Amino acid ABC transporter permease</fullName>
    </submittedName>
</protein>
<reference evidence="10" key="1">
    <citation type="submission" date="2022-09" db="EMBL/GenBank/DDBJ databases">
        <title>Rhodovastum sp. nov. RN2-1 isolated from soil in Seongnam, South Korea.</title>
        <authorList>
            <person name="Le N.T."/>
        </authorList>
    </citation>
    <scope>NUCLEOTIDE SEQUENCE</scope>
    <source>
        <strain evidence="10">RN2-1</strain>
    </source>
</reference>
<dbReference type="GO" id="GO:0006865">
    <property type="term" value="P:amino acid transport"/>
    <property type="evidence" value="ECO:0007669"/>
    <property type="project" value="TreeGrafter"/>
</dbReference>
<dbReference type="GO" id="GO:0022857">
    <property type="term" value="F:transmembrane transporter activity"/>
    <property type="evidence" value="ECO:0007669"/>
    <property type="project" value="InterPro"/>
</dbReference>
<feature type="transmembrane region" description="Helical" evidence="8">
    <location>
        <begin position="185"/>
        <end position="203"/>
    </location>
</feature>
<dbReference type="PANTHER" id="PTHR30614">
    <property type="entry name" value="MEMBRANE COMPONENT OF AMINO ACID ABC TRANSPORTER"/>
    <property type="match status" value="1"/>
</dbReference>
<evidence type="ECO:0000256" key="2">
    <source>
        <dbReference type="ARBA" id="ARBA00010072"/>
    </source>
</evidence>
<comment type="caution">
    <text evidence="10">The sequence shown here is derived from an EMBL/GenBank/DDBJ whole genome shotgun (WGS) entry which is preliminary data.</text>
</comment>
<dbReference type="Proteomes" id="UP001165679">
    <property type="component" value="Unassembled WGS sequence"/>
</dbReference>
<evidence type="ECO:0000256" key="8">
    <source>
        <dbReference type="RuleBase" id="RU363032"/>
    </source>
</evidence>
<evidence type="ECO:0000313" key="11">
    <source>
        <dbReference type="Proteomes" id="UP001165679"/>
    </source>
</evidence>
<keyword evidence="3 8" id="KW-0813">Transport</keyword>
<feature type="transmembrane region" description="Helical" evidence="8">
    <location>
        <begin position="56"/>
        <end position="77"/>
    </location>
</feature>
<dbReference type="EMBL" id="JAPDNT010000009">
    <property type="protein sequence ID" value="MCW3475551.1"/>
    <property type="molecule type" value="Genomic_DNA"/>
</dbReference>
<comment type="subcellular location">
    <subcellularLocation>
        <location evidence="1">Cell inner membrane</location>
        <topology evidence="1">Multi-pass membrane protein</topology>
    </subcellularLocation>
    <subcellularLocation>
        <location evidence="8">Cell membrane</location>
        <topology evidence="8">Multi-pass membrane protein</topology>
    </subcellularLocation>
</comment>
<keyword evidence="4" id="KW-1003">Cell membrane</keyword>
<name>A0AA41YKP5_9PROT</name>
<dbReference type="InterPro" id="IPR010065">
    <property type="entry name" value="AA_ABC_transptr_permease_3TM"/>
</dbReference>
<evidence type="ECO:0000256" key="7">
    <source>
        <dbReference type="ARBA" id="ARBA00023136"/>
    </source>
</evidence>
<evidence type="ECO:0000256" key="5">
    <source>
        <dbReference type="ARBA" id="ARBA00022692"/>
    </source>
</evidence>
<evidence type="ECO:0000256" key="6">
    <source>
        <dbReference type="ARBA" id="ARBA00022989"/>
    </source>
</evidence>
<keyword evidence="11" id="KW-1185">Reference proteome</keyword>
<dbReference type="GO" id="GO:0043190">
    <property type="term" value="C:ATP-binding cassette (ABC) transporter complex"/>
    <property type="evidence" value="ECO:0007669"/>
    <property type="project" value="InterPro"/>
</dbReference>
<gene>
    <name evidence="10" type="ORF">OL599_13285</name>
</gene>
<keyword evidence="6 8" id="KW-1133">Transmembrane helix</keyword>
<dbReference type="CDD" id="cd06261">
    <property type="entry name" value="TM_PBP2"/>
    <property type="match status" value="1"/>
</dbReference>
<keyword evidence="7 8" id="KW-0472">Membrane</keyword>
<feature type="transmembrane region" description="Helical" evidence="8">
    <location>
        <begin position="20"/>
        <end position="44"/>
    </location>
</feature>
<keyword evidence="5 8" id="KW-0812">Transmembrane</keyword>
<evidence type="ECO:0000256" key="1">
    <source>
        <dbReference type="ARBA" id="ARBA00004429"/>
    </source>
</evidence>
<evidence type="ECO:0000256" key="4">
    <source>
        <dbReference type="ARBA" id="ARBA00022475"/>
    </source>
</evidence>
<dbReference type="Gene3D" id="1.10.3720.10">
    <property type="entry name" value="MetI-like"/>
    <property type="match status" value="1"/>
</dbReference>
<accession>A0AA41YKP5</accession>
<comment type="similarity">
    <text evidence="2">Belongs to the binding-protein-dependent transport system permease family. HisMQ subfamily.</text>
</comment>
<reference evidence="10" key="2">
    <citation type="submission" date="2022-10" db="EMBL/GenBank/DDBJ databases">
        <authorList>
            <person name="Trinh H.N."/>
        </authorList>
    </citation>
    <scope>NUCLEOTIDE SEQUENCE</scope>
    <source>
        <strain evidence="10">RN2-1</strain>
    </source>
</reference>
<proteinExistence type="inferred from homology"/>
<evidence type="ECO:0000259" key="9">
    <source>
        <dbReference type="PROSITE" id="PS50928"/>
    </source>
</evidence>
<evidence type="ECO:0000313" key="10">
    <source>
        <dbReference type="EMBL" id="MCW3475551.1"/>
    </source>
</evidence>
<evidence type="ECO:0000256" key="3">
    <source>
        <dbReference type="ARBA" id="ARBA00022448"/>
    </source>
</evidence>
<dbReference type="InterPro" id="IPR035906">
    <property type="entry name" value="MetI-like_sf"/>
</dbReference>
<dbReference type="AlphaFoldDB" id="A0AA41YKP5"/>
<dbReference type="NCBIfam" id="TIGR01726">
    <property type="entry name" value="HEQRo_perm_3TM"/>
    <property type="match status" value="1"/>
</dbReference>
<sequence length="224" mass="23884">MMGGHLNAFHLAYLANGAMWTVVLSAMAFLGGGVAAFLVALCRISPLRIVRVASGAVVQLVQGTPLLVILFLAYFGLPAIGFSVPPLLAAGASLTIYVGAFLGEVWRGAILAVPAPQWEAAECLALSRTQRLFQVILPQAVRIATPPTVGFLVQIIKSTSLASAIGFVELARAGQIINNSLLEPFLIYVIIACVYFALCYPISRWSRRLERSTGFARSARVAVP</sequence>
<dbReference type="RefSeq" id="WP_264714265.1">
    <property type="nucleotide sequence ID" value="NZ_JAPDNT010000009.1"/>
</dbReference>
<dbReference type="PANTHER" id="PTHR30614:SF34">
    <property type="entry name" value="BLR6398 PROTEIN"/>
    <property type="match status" value="1"/>
</dbReference>